<keyword evidence="13" id="KW-1185">Reference proteome</keyword>
<dbReference type="GO" id="GO:0040029">
    <property type="term" value="P:epigenetic regulation of gene expression"/>
    <property type="evidence" value="ECO:0007669"/>
    <property type="project" value="InterPro"/>
</dbReference>
<evidence type="ECO:0000256" key="1">
    <source>
        <dbReference type="ARBA" id="ARBA00004123"/>
    </source>
</evidence>
<protein>
    <submittedName>
        <fullName evidence="9">Chromatin regulator PHD family</fullName>
    </submittedName>
    <submittedName>
        <fullName evidence="12">Putative oberon, PHD finger domain-containing protein</fullName>
    </submittedName>
</protein>
<dbReference type="Proteomes" id="UP000215914">
    <property type="component" value="Chromosome 6"/>
</dbReference>
<keyword evidence="2" id="KW-0479">Metal-binding</keyword>
<dbReference type="AlphaFoldDB" id="A0A251UIT9"/>
<dbReference type="Pfam" id="PF07227">
    <property type="entry name" value="PHD_Oberon"/>
    <property type="match status" value="1"/>
</dbReference>
<evidence type="ECO:0000313" key="13">
    <source>
        <dbReference type="Proteomes" id="UP000215914"/>
    </source>
</evidence>
<gene>
    <name evidence="12" type="ORF">HannXRQ_Chr06g0180171</name>
    <name evidence="11" type="ORF">HannXRQ_Chr12g0354961</name>
    <name evidence="9" type="ORF">HanXRQr2_Chr06g0263971</name>
    <name evidence="10" type="ORF">HanXRQr2_Chr06g0263981</name>
</gene>
<proteinExistence type="predicted"/>
<evidence type="ECO:0000256" key="3">
    <source>
        <dbReference type="ARBA" id="ARBA00022771"/>
    </source>
</evidence>
<dbReference type="EMBL" id="CM007901">
    <property type="protein sequence ID" value="OTG03767.1"/>
    <property type="molecule type" value="Genomic_DNA"/>
</dbReference>
<dbReference type="Pfam" id="PF23380">
    <property type="entry name" value="VIN3_C"/>
    <property type="match status" value="1"/>
</dbReference>
<dbReference type="InterPro" id="IPR056990">
    <property type="entry name" value="VIN3-like_C"/>
</dbReference>
<dbReference type="Proteomes" id="UP000215914">
    <property type="component" value="Chromosome 12"/>
</dbReference>
<reference evidence="12" key="2">
    <citation type="submission" date="2017-02" db="EMBL/GenBank/DDBJ databases">
        <title>Sunflower complete genome.</title>
        <authorList>
            <person name="Langlade N."/>
            <person name="Munos S."/>
        </authorList>
    </citation>
    <scope>NUCLEOTIDE SEQUENCE [LARGE SCALE GENOMIC DNA]</scope>
    <source>
        <tissue evidence="12">Leaves</tissue>
    </source>
</reference>
<dbReference type="GO" id="GO:0005634">
    <property type="term" value="C:nucleus"/>
    <property type="evidence" value="ECO:0007669"/>
    <property type="project" value="UniProtKB-SubCell"/>
</dbReference>
<dbReference type="Gramene" id="mRNA:HanXRQr2_Chr06g0263971">
    <property type="protein sequence ID" value="mRNA:HanXRQr2_Chr06g0263971"/>
    <property type="gene ID" value="HanXRQr2_Chr06g0263971"/>
</dbReference>
<keyword evidence="4" id="KW-0862">Zinc</keyword>
<reference evidence="9 13" key="1">
    <citation type="journal article" date="2017" name="Nature">
        <title>The sunflower genome provides insights into oil metabolism, flowering and Asterid evolution.</title>
        <authorList>
            <person name="Badouin H."/>
            <person name="Gouzy J."/>
            <person name="Grassa C.J."/>
            <person name="Murat F."/>
            <person name="Staton S.E."/>
            <person name="Cottret L."/>
            <person name="Lelandais-Briere C."/>
            <person name="Owens G.L."/>
            <person name="Carrere S."/>
            <person name="Mayjonade B."/>
            <person name="Legrand L."/>
            <person name="Gill N."/>
            <person name="Kane N.C."/>
            <person name="Bowers J.E."/>
            <person name="Hubner S."/>
            <person name="Bellec A."/>
            <person name="Berard A."/>
            <person name="Berges H."/>
            <person name="Blanchet N."/>
            <person name="Boniface M.C."/>
            <person name="Brunel D."/>
            <person name="Catrice O."/>
            <person name="Chaidir N."/>
            <person name="Claudel C."/>
            <person name="Donnadieu C."/>
            <person name="Faraut T."/>
            <person name="Fievet G."/>
            <person name="Helmstetter N."/>
            <person name="King M."/>
            <person name="Knapp S.J."/>
            <person name="Lai Z."/>
            <person name="Le Paslier M.C."/>
            <person name="Lippi Y."/>
            <person name="Lorenzon L."/>
            <person name="Mandel J.R."/>
            <person name="Marage G."/>
            <person name="Marchand G."/>
            <person name="Marquand E."/>
            <person name="Bret-Mestries E."/>
            <person name="Morien E."/>
            <person name="Nambeesan S."/>
            <person name="Nguyen T."/>
            <person name="Pegot-Espagnet P."/>
            <person name="Pouilly N."/>
            <person name="Raftis F."/>
            <person name="Sallet E."/>
            <person name="Schiex T."/>
            <person name="Thomas J."/>
            <person name="Vandecasteele C."/>
            <person name="Vares D."/>
            <person name="Vear F."/>
            <person name="Vautrin S."/>
            <person name="Crespi M."/>
            <person name="Mangin B."/>
            <person name="Burke J.M."/>
            <person name="Salse J."/>
            <person name="Munos S."/>
            <person name="Vincourt P."/>
            <person name="Rieseberg L.H."/>
            <person name="Langlade N.B."/>
        </authorList>
    </citation>
    <scope>NUCLEOTIDE SEQUENCE [LARGE SCALE GENOMIC DNA]</scope>
    <source>
        <strain evidence="13">cv. SF193</strain>
        <tissue evidence="9">Leaves</tissue>
    </source>
</reference>
<evidence type="ECO:0000313" key="12">
    <source>
        <dbReference type="EMBL" id="OTG23235.1"/>
    </source>
</evidence>
<evidence type="ECO:0000256" key="6">
    <source>
        <dbReference type="SAM" id="MobiDB-lite"/>
    </source>
</evidence>
<keyword evidence="3" id="KW-0863">Zinc-finger</keyword>
<dbReference type="InterPro" id="IPR032881">
    <property type="entry name" value="Oberon-like_PHD"/>
</dbReference>
<feature type="domain" description="VIN3-like C-terminal" evidence="8">
    <location>
        <begin position="349"/>
        <end position="421"/>
    </location>
</feature>
<evidence type="ECO:0000313" key="11">
    <source>
        <dbReference type="EMBL" id="OTG03767.1"/>
    </source>
</evidence>
<feature type="compositionally biased region" description="Basic and acidic residues" evidence="6">
    <location>
        <begin position="256"/>
        <end position="266"/>
    </location>
</feature>
<evidence type="ECO:0000259" key="8">
    <source>
        <dbReference type="Pfam" id="PF23380"/>
    </source>
</evidence>
<evidence type="ECO:0000313" key="9">
    <source>
        <dbReference type="EMBL" id="KAF5802819.1"/>
    </source>
</evidence>
<dbReference type="InterPro" id="IPR044514">
    <property type="entry name" value="VIN3-like"/>
</dbReference>
<feature type="compositionally biased region" description="Basic and acidic residues" evidence="6">
    <location>
        <begin position="1"/>
        <end position="13"/>
    </location>
</feature>
<sequence length="424" mass="46971">MDKKFVKNQDSKKVAVGPKGQPLESNNRKGENPIRVPPTTEPQGSRFPTTSICRNTACKGVLYDVDRFCKRCSCYVCHSFDNNKDPSLWLECASGSCGSTCHIECALHRRKVGVVDRGQGMRLDGSYRCPSCGNTSEILGYWKKQLTVAKECRRVDILCYRIYLSFRILNGILRFQDLQKFVIEAKQILETEVGPLGEVCAKLARFTVSKLSVAGEVQALCNAALQKADEFSATRSSAPGGKEGSVPQMEGTSGAKHAEPDSILKGRDSGKLPQLTWVDVEEQGGLDDISGPELSGLGHLVKHNTSKADGSPSTSNGLHTNIVIVPDVDDEAAPKDIPRDEADLRGNVDENYEYCVVFRKLEREGHITKEFRRKLFTWFPLSSTEHERRMVDAFIRTLGDDPQSLGEQLVDSFGDIVNKKRPRS</sequence>
<evidence type="ECO:0000256" key="4">
    <source>
        <dbReference type="ARBA" id="ARBA00022833"/>
    </source>
</evidence>
<evidence type="ECO:0000313" key="10">
    <source>
        <dbReference type="EMBL" id="KAF5802820.1"/>
    </source>
</evidence>
<accession>A0A251UIT9</accession>
<dbReference type="PANTHER" id="PTHR46286">
    <property type="entry name" value="VIN3-LIKE PROTEIN 2-RELATED"/>
    <property type="match status" value="1"/>
</dbReference>
<evidence type="ECO:0000259" key="7">
    <source>
        <dbReference type="Pfam" id="PF07227"/>
    </source>
</evidence>
<comment type="subcellular location">
    <subcellularLocation>
        <location evidence="1">Nucleus</location>
    </subcellularLocation>
</comment>
<keyword evidence="5" id="KW-0539">Nucleus</keyword>
<evidence type="ECO:0000256" key="2">
    <source>
        <dbReference type="ARBA" id="ARBA00022723"/>
    </source>
</evidence>
<reference evidence="9" key="3">
    <citation type="submission" date="2020-06" db="EMBL/GenBank/DDBJ databases">
        <title>Helianthus annuus Genome sequencing and assembly Release 2.</title>
        <authorList>
            <person name="Gouzy J."/>
            <person name="Langlade N."/>
            <person name="Munos S."/>
        </authorList>
    </citation>
    <scope>NUCLEOTIDE SEQUENCE</scope>
    <source>
        <tissue evidence="9">Leaves</tissue>
    </source>
</reference>
<feature type="region of interest" description="Disordered" evidence="6">
    <location>
        <begin position="1"/>
        <end position="46"/>
    </location>
</feature>
<evidence type="ECO:0000256" key="5">
    <source>
        <dbReference type="ARBA" id="ARBA00023242"/>
    </source>
</evidence>
<feature type="region of interest" description="Disordered" evidence="6">
    <location>
        <begin position="232"/>
        <end position="266"/>
    </location>
</feature>
<dbReference type="OrthoDB" id="1925343at2759"/>
<dbReference type="PANTHER" id="PTHR46286:SF1">
    <property type="entry name" value="VIN3-LIKE PROTEIN 1"/>
    <property type="match status" value="1"/>
</dbReference>
<name>A0A251UIT9_HELAN</name>
<organism evidence="12 13">
    <name type="scientific">Helianthus annuus</name>
    <name type="common">Common sunflower</name>
    <dbReference type="NCBI Taxonomy" id="4232"/>
    <lineage>
        <taxon>Eukaryota</taxon>
        <taxon>Viridiplantae</taxon>
        <taxon>Streptophyta</taxon>
        <taxon>Embryophyta</taxon>
        <taxon>Tracheophyta</taxon>
        <taxon>Spermatophyta</taxon>
        <taxon>Magnoliopsida</taxon>
        <taxon>eudicotyledons</taxon>
        <taxon>Gunneridae</taxon>
        <taxon>Pentapetalae</taxon>
        <taxon>asterids</taxon>
        <taxon>campanulids</taxon>
        <taxon>Asterales</taxon>
        <taxon>Asteraceae</taxon>
        <taxon>Asteroideae</taxon>
        <taxon>Heliantheae alliance</taxon>
        <taxon>Heliantheae</taxon>
        <taxon>Helianthus</taxon>
    </lineage>
</organism>
<dbReference type="GO" id="GO:0010048">
    <property type="term" value="P:vernalization response"/>
    <property type="evidence" value="ECO:0007669"/>
    <property type="project" value="InterPro"/>
</dbReference>
<dbReference type="EMBL" id="MNCJ02000321">
    <property type="protein sequence ID" value="KAF5802819.1"/>
    <property type="molecule type" value="Genomic_DNA"/>
</dbReference>
<dbReference type="EMBL" id="CM007895">
    <property type="protein sequence ID" value="OTG23235.1"/>
    <property type="molecule type" value="Genomic_DNA"/>
</dbReference>
<dbReference type="Gramene" id="mRNA:HanXRQr2_Chr06g0263981">
    <property type="protein sequence ID" value="mRNA:HanXRQr2_Chr06g0263981"/>
    <property type="gene ID" value="HanXRQr2_Chr06g0263981"/>
</dbReference>
<dbReference type="EMBL" id="MNCJ02000321">
    <property type="protein sequence ID" value="KAF5802820.1"/>
    <property type="molecule type" value="Genomic_DNA"/>
</dbReference>
<dbReference type="GO" id="GO:0008270">
    <property type="term" value="F:zinc ion binding"/>
    <property type="evidence" value="ECO:0007669"/>
    <property type="project" value="UniProtKB-KW"/>
</dbReference>
<feature type="domain" description="Oberon-like PHD finger" evidence="7">
    <location>
        <begin position="53"/>
        <end position="166"/>
    </location>
</feature>